<organism evidence="2 5">
    <name type="scientific">Vibrio crassostreae</name>
    <dbReference type="NCBI Taxonomy" id="246167"/>
    <lineage>
        <taxon>Bacteria</taxon>
        <taxon>Pseudomonadati</taxon>
        <taxon>Pseudomonadota</taxon>
        <taxon>Gammaproteobacteria</taxon>
        <taxon>Vibrionales</taxon>
        <taxon>Vibrionaceae</taxon>
        <taxon>Vibrio</taxon>
    </lineage>
</organism>
<dbReference type="AlphaFoldDB" id="A0A822MU43"/>
<dbReference type="Proteomes" id="UP000049077">
    <property type="component" value="Unassembled WGS sequence"/>
</dbReference>
<keyword evidence="1" id="KW-0472">Membrane</keyword>
<evidence type="ECO:0000313" key="5">
    <source>
        <dbReference type="Proteomes" id="UP000049495"/>
    </source>
</evidence>
<protein>
    <submittedName>
        <fullName evidence="2">Uncharacterized protein</fullName>
    </submittedName>
</protein>
<name>A0A822MU43_9VIBR</name>
<gene>
    <name evidence="3" type="ORF">VCR4J5_710020</name>
    <name evidence="2" type="ORF">VCR5J5_1160051</name>
</gene>
<evidence type="ECO:0000313" key="4">
    <source>
        <dbReference type="Proteomes" id="UP000049077"/>
    </source>
</evidence>
<reference evidence="5" key="2">
    <citation type="submission" date="2014-06" db="EMBL/GenBank/DDBJ databases">
        <authorList>
            <person name="Le Roux Frederique"/>
        </authorList>
    </citation>
    <scope>NUCLEOTIDE SEQUENCE [LARGE SCALE GENOMIC DNA]</scope>
    <source>
        <strain evidence="5">J5-5</strain>
    </source>
</reference>
<keyword evidence="1" id="KW-1133">Transmembrane helix</keyword>
<proteinExistence type="predicted"/>
<evidence type="ECO:0000313" key="3">
    <source>
        <dbReference type="EMBL" id="CDT56011.1"/>
    </source>
</evidence>
<feature type="transmembrane region" description="Helical" evidence="1">
    <location>
        <begin position="44"/>
        <end position="61"/>
    </location>
</feature>
<dbReference type="EMBL" id="CCJV01000020">
    <property type="protein sequence ID" value="CDS95397.1"/>
    <property type="molecule type" value="Genomic_DNA"/>
</dbReference>
<evidence type="ECO:0000313" key="2">
    <source>
        <dbReference type="EMBL" id="CDS95397.1"/>
    </source>
</evidence>
<sequence>MFYTHNSSLFDDVPQSFKETCTFESSTNDMTKLTAAVFKMAERLYRFGVIGVGALSYGLVFDPTSD</sequence>
<keyword evidence="4" id="KW-1185">Reference proteome</keyword>
<reference evidence="2 4" key="1">
    <citation type="submission" date="2014-06" db="EMBL/GenBank/DDBJ databases">
        <authorList>
            <person name="Le Roux F."/>
        </authorList>
    </citation>
    <scope>NUCLEOTIDE SEQUENCE</scope>
    <source>
        <strain evidence="3 4">J5-4</strain>
        <strain evidence="2">J5-5</strain>
    </source>
</reference>
<evidence type="ECO:0000256" key="1">
    <source>
        <dbReference type="SAM" id="Phobius"/>
    </source>
</evidence>
<dbReference type="Proteomes" id="UP000049495">
    <property type="component" value="Unassembled WGS sequence"/>
</dbReference>
<keyword evidence="1" id="KW-0812">Transmembrane</keyword>
<comment type="caution">
    <text evidence="2">The sequence shown here is derived from an EMBL/GenBank/DDBJ whole genome shotgun (WGS) entry which is preliminary data.</text>
</comment>
<dbReference type="EMBL" id="CCJX01000159">
    <property type="protein sequence ID" value="CDT56011.1"/>
    <property type="molecule type" value="Genomic_DNA"/>
</dbReference>
<accession>A0A822MU43</accession>